<dbReference type="AlphaFoldDB" id="W1YRI7"/>
<feature type="domain" description="Response regulatory" evidence="1">
    <location>
        <begin position="3"/>
        <end position="53"/>
    </location>
</feature>
<protein>
    <submittedName>
        <fullName evidence="2">Response regulator</fullName>
    </submittedName>
</protein>
<dbReference type="PROSITE" id="PS50110">
    <property type="entry name" value="RESPONSE_REGULATORY"/>
    <property type="match status" value="1"/>
</dbReference>
<feature type="non-terminal residue" evidence="2">
    <location>
        <position position="53"/>
    </location>
</feature>
<reference evidence="2" key="1">
    <citation type="submission" date="2013-12" db="EMBL/GenBank/DDBJ databases">
        <title>A Varibaculum cambriense genome reconstructed from a premature infant gut community with otherwise low bacterial novelty that shifts toward anaerobic metabolism during the third week of life.</title>
        <authorList>
            <person name="Brown C.T."/>
            <person name="Sharon I."/>
            <person name="Thomas B.C."/>
            <person name="Castelle C.J."/>
            <person name="Morowitz M.J."/>
            <person name="Banfield J.F."/>
        </authorList>
    </citation>
    <scope>NUCLEOTIDE SEQUENCE</scope>
</reference>
<sequence length="53" mass="5909">MTRILLVEDEENYREPLAFNLRRDGYDVVEAEDGAVAVELFEEAGRPGGGEPI</sequence>
<dbReference type="Gene3D" id="3.40.50.2300">
    <property type="match status" value="1"/>
</dbReference>
<accession>W1YRI7</accession>
<evidence type="ECO:0000313" key="2">
    <source>
        <dbReference type="EMBL" id="ETJ45107.1"/>
    </source>
</evidence>
<evidence type="ECO:0000259" key="1">
    <source>
        <dbReference type="PROSITE" id="PS50110"/>
    </source>
</evidence>
<dbReference type="InterPro" id="IPR011006">
    <property type="entry name" value="CheY-like_superfamily"/>
</dbReference>
<dbReference type="SUPFAM" id="SSF52172">
    <property type="entry name" value="CheY-like"/>
    <property type="match status" value="1"/>
</dbReference>
<proteinExistence type="predicted"/>
<gene>
    <name evidence="2" type="ORF">Q604_UNBC00890G0002</name>
</gene>
<dbReference type="InterPro" id="IPR001789">
    <property type="entry name" value="Sig_transdc_resp-reg_receiver"/>
</dbReference>
<dbReference type="EMBL" id="AZMM01000890">
    <property type="protein sequence ID" value="ETJ45107.1"/>
    <property type="molecule type" value="Genomic_DNA"/>
</dbReference>
<dbReference type="GO" id="GO:0000160">
    <property type="term" value="P:phosphorelay signal transduction system"/>
    <property type="evidence" value="ECO:0007669"/>
    <property type="project" value="InterPro"/>
</dbReference>
<name>W1YRI7_9ZZZZ</name>
<comment type="caution">
    <text evidence="2">The sequence shown here is derived from an EMBL/GenBank/DDBJ whole genome shotgun (WGS) entry which is preliminary data.</text>
</comment>
<organism evidence="2">
    <name type="scientific">human gut metagenome</name>
    <dbReference type="NCBI Taxonomy" id="408170"/>
    <lineage>
        <taxon>unclassified sequences</taxon>
        <taxon>metagenomes</taxon>
        <taxon>organismal metagenomes</taxon>
    </lineage>
</organism>